<dbReference type="Pfam" id="PF24716">
    <property type="entry name" value="WapI"/>
    <property type="match status" value="1"/>
</dbReference>
<evidence type="ECO:0000313" key="1">
    <source>
        <dbReference type="EMBL" id="GAA4402325.1"/>
    </source>
</evidence>
<dbReference type="InterPro" id="IPR056510">
    <property type="entry name" value="WapI"/>
</dbReference>
<comment type="caution">
    <text evidence="1">The sequence shown here is derived from an EMBL/GenBank/DDBJ whole genome shotgun (WGS) entry which is preliminary data.</text>
</comment>
<reference evidence="2" key="1">
    <citation type="journal article" date="2019" name="Int. J. Syst. Evol. Microbiol.">
        <title>The Global Catalogue of Microorganisms (GCM) 10K type strain sequencing project: providing services to taxonomists for standard genome sequencing and annotation.</title>
        <authorList>
            <consortium name="The Broad Institute Genomics Platform"/>
            <consortium name="The Broad Institute Genome Sequencing Center for Infectious Disease"/>
            <person name="Wu L."/>
            <person name="Ma J."/>
        </authorList>
    </citation>
    <scope>NUCLEOTIDE SEQUENCE [LARGE SCALE GENOMIC DNA]</scope>
    <source>
        <strain evidence="2">JCM 17925</strain>
    </source>
</reference>
<dbReference type="EMBL" id="BAABHB010000003">
    <property type="protein sequence ID" value="GAA4402325.1"/>
    <property type="molecule type" value="Genomic_DNA"/>
</dbReference>
<keyword evidence="2" id="KW-1185">Reference proteome</keyword>
<name>A0ABP8K9U4_9BACT</name>
<dbReference type="Proteomes" id="UP001500936">
    <property type="component" value="Unassembled WGS sequence"/>
</dbReference>
<sequence>MKLTGPEGAFELQILDYECTDAPSFLDRNWLLVHLRARYQDKEHSCTASLLSTWEVEMLLGWMQSVAANQELAPKVTFVEPSLSISNASAKKDKYEFQIKLAGEAAPAWYDNGKRPFWLSVKADPQELRGAIQDLQGQLKQFPVRE</sequence>
<proteinExistence type="predicted"/>
<organism evidence="1 2">
    <name type="scientific">Nibrella viscosa</name>
    <dbReference type="NCBI Taxonomy" id="1084524"/>
    <lineage>
        <taxon>Bacteria</taxon>
        <taxon>Pseudomonadati</taxon>
        <taxon>Bacteroidota</taxon>
        <taxon>Cytophagia</taxon>
        <taxon>Cytophagales</taxon>
        <taxon>Spirosomataceae</taxon>
        <taxon>Nibrella</taxon>
    </lineage>
</organism>
<protein>
    <submittedName>
        <fullName evidence="1">Uncharacterized protein</fullName>
    </submittedName>
</protein>
<dbReference type="RefSeq" id="WP_345266026.1">
    <property type="nucleotide sequence ID" value="NZ_BAABHB010000003.1"/>
</dbReference>
<gene>
    <name evidence="1" type="ORF">GCM10023187_17300</name>
</gene>
<evidence type="ECO:0000313" key="2">
    <source>
        <dbReference type="Proteomes" id="UP001500936"/>
    </source>
</evidence>
<accession>A0ABP8K9U4</accession>